<dbReference type="Proteomes" id="UP000235363">
    <property type="component" value="Unassembled WGS sequence"/>
</dbReference>
<organism evidence="2 3">
    <name type="scientific">Corynebacterium xerosis</name>
    <dbReference type="NCBI Taxonomy" id="1725"/>
    <lineage>
        <taxon>Bacteria</taxon>
        <taxon>Bacillati</taxon>
        <taxon>Actinomycetota</taxon>
        <taxon>Actinomycetes</taxon>
        <taxon>Mycobacteriales</taxon>
        <taxon>Corynebacteriaceae</taxon>
        <taxon>Corynebacterium</taxon>
    </lineage>
</organism>
<dbReference type="RefSeq" id="WP_102211793.1">
    <property type="nucleotide sequence ID" value="NZ_PNHF01000001.1"/>
</dbReference>
<evidence type="ECO:0008006" key="4">
    <source>
        <dbReference type="Google" id="ProtNLM"/>
    </source>
</evidence>
<protein>
    <recommendedName>
        <fullName evidence="4">Minor tail protein</fullName>
    </recommendedName>
</protein>
<evidence type="ECO:0000313" key="2">
    <source>
        <dbReference type="EMBL" id="PMC63435.1"/>
    </source>
</evidence>
<evidence type="ECO:0000313" key="3">
    <source>
        <dbReference type="Proteomes" id="UP000235363"/>
    </source>
</evidence>
<sequence>MMLGRLGVGDYAIVVTDWAAGRIVWQSPDRGLRKADWGRELSEVSKATVQVHVPLHIADRIEPWMHCLTIYRAGEVVWHGVVLQVTATASGMAIVGWDGSGFFSRRRVPLARKWAQHDATQVMRTMVEDACGFADATGLVEGIVTRESRVWVTAAWTPSECMLDDVVDDLVKMGLVWTVVAGRLLIGPVGAQHTTATLSDRDVDGDFTVVKDGAEVVTDCHVQGKGVWGQWMAEASPLGLVQGIEKADGAVREEECVQMAKRVVEDASVTPRRLVVPSGARLLPSAPVGIDELVPGARVLVSSRQTGVVVSSTMQVREVQVSVDEGGEDVKVTLGETSVTQEVTDMPDPALIDMRSPYEKEQASKTNTSTGSGAKQDEDGATVGTAPA</sequence>
<proteinExistence type="predicted"/>
<feature type="region of interest" description="Disordered" evidence="1">
    <location>
        <begin position="346"/>
        <end position="388"/>
    </location>
</feature>
<gene>
    <name evidence="2" type="ORF">CJ204_01030</name>
</gene>
<name>A0A2N6T2B2_9CORY</name>
<dbReference type="AlphaFoldDB" id="A0A2N6T2B2"/>
<feature type="compositionally biased region" description="Polar residues" evidence="1">
    <location>
        <begin position="364"/>
        <end position="373"/>
    </location>
</feature>
<dbReference type="EMBL" id="PNHF01000001">
    <property type="protein sequence ID" value="PMC63435.1"/>
    <property type="molecule type" value="Genomic_DNA"/>
</dbReference>
<evidence type="ECO:0000256" key="1">
    <source>
        <dbReference type="SAM" id="MobiDB-lite"/>
    </source>
</evidence>
<accession>A0A2N6T2B2</accession>
<comment type="caution">
    <text evidence="2">The sequence shown here is derived from an EMBL/GenBank/DDBJ whole genome shotgun (WGS) entry which is preliminary data.</text>
</comment>
<reference evidence="2 3" key="1">
    <citation type="submission" date="2017-09" db="EMBL/GenBank/DDBJ databases">
        <title>Bacterial strain isolated from the female urinary microbiota.</title>
        <authorList>
            <person name="Thomas-White K."/>
            <person name="Kumar N."/>
            <person name="Forster S."/>
            <person name="Putonti C."/>
            <person name="Lawley T."/>
            <person name="Wolfe A.J."/>
        </authorList>
    </citation>
    <scope>NUCLEOTIDE SEQUENCE [LARGE SCALE GENOMIC DNA]</scope>
    <source>
        <strain evidence="2 3">UMB0908</strain>
    </source>
</reference>